<evidence type="ECO:0000313" key="4">
    <source>
        <dbReference type="Proteomes" id="UP000030671"/>
    </source>
</evidence>
<dbReference type="EMBL" id="KI925467">
    <property type="protein sequence ID" value="ETW74951.1"/>
    <property type="molecule type" value="Genomic_DNA"/>
</dbReference>
<dbReference type="RefSeq" id="XP_009553409.1">
    <property type="nucleotide sequence ID" value="XM_009555114.1"/>
</dbReference>
<dbReference type="GO" id="GO:0055085">
    <property type="term" value="P:transmembrane transport"/>
    <property type="evidence" value="ECO:0007669"/>
    <property type="project" value="InterPro"/>
</dbReference>
<evidence type="ECO:0000256" key="2">
    <source>
        <dbReference type="SAM" id="SignalP"/>
    </source>
</evidence>
<keyword evidence="2" id="KW-0732">Signal</keyword>
<dbReference type="Gene3D" id="3.40.50.1580">
    <property type="entry name" value="Nucleoside phosphorylase domain"/>
    <property type="match status" value="1"/>
</dbReference>
<proteinExistence type="inferred from homology"/>
<dbReference type="HOGENOM" id="CLU_031475_0_1_1"/>
<dbReference type="PIRSF" id="PIRSF013171">
    <property type="entry name" value="Pur_nuclsid_perm"/>
    <property type="match status" value="1"/>
</dbReference>
<dbReference type="STRING" id="747525.W4JQ00"/>
<organism evidence="3 4">
    <name type="scientific">Heterobasidion irregulare (strain TC 32-1)</name>
    <dbReference type="NCBI Taxonomy" id="747525"/>
    <lineage>
        <taxon>Eukaryota</taxon>
        <taxon>Fungi</taxon>
        <taxon>Dikarya</taxon>
        <taxon>Basidiomycota</taxon>
        <taxon>Agaricomycotina</taxon>
        <taxon>Agaricomycetes</taxon>
        <taxon>Russulales</taxon>
        <taxon>Bondarzewiaceae</taxon>
        <taxon>Heterobasidion</taxon>
        <taxon>Heterobasidion annosum species complex</taxon>
    </lineage>
</organism>
<dbReference type="Proteomes" id="UP000030671">
    <property type="component" value="Unassembled WGS sequence"/>
</dbReference>
<dbReference type="AlphaFoldDB" id="W4JQ00"/>
<dbReference type="InterPro" id="IPR035994">
    <property type="entry name" value="Nucleoside_phosphorylase_sf"/>
</dbReference>
<evidence type="ECO:0000313" key="3">
    <source>
        <dbReference type="EMBL" id="ETW74951.1"/>
    </source>
</evidence>
<dbReference type="eggNOG" id="ENOG502QQPU">
    <property type="taxonomic scope" value="Eukaryota"/>
</dbReference>
<dbReference type="GO" id="GO:0003824">
    <property type="term" value="F:catalytic activity"/>
    <property type="evidence" value="ECO:0007669"/>
    <property type="project" value="InterPro"/>
</dbReference>
<dbReference type="GO" id="GO:0009116">
    <property type="term" value="P:nucleoside metabolic process"/>
    <property type="evidence" value="ECO:0007669"/>
    <property type="project" value="InterPro"/>
</dbReference>
<dbReference type="GO" id="GO:0005783">
    <property type="term" value="C:endoplasmic reticulum"/>
    <property type="evidence" value="ECO:0007669"/>
    <property type="project" value="TreeGrafter"/>
</dbReference>
<evidence type="ECO:0008006" key="5">
    <source>
        <dbReference type="Google" id="ProtNLM"/>
    </source>
</evidence>
<evidence type="ECO:0000256" key="1">
    <source>
        <dbReference type="PIRNR" id="PIRNR013171"/>
    </source>
</evidence>
<comment type="function">
    <text evidence="1">Nucleoside permease that transports adenosine and guanosine.</text>
</comment>
<protein>
    <recommendedName>
        <fullName evidence="5">Purine nucleoside permease</fullName>
    </recommendedName>
</protein>
<dbReference type="GeneID" id="20671696"/>
<sequence>MLLTTVLSCLVAFPVAVFGKPWFNNHNAGVRSTSGLSERLKPKVLIISMFSPEAEAWYGIPEFDLLARNITVTGFSPLFPHAHCTEDGSVCQVVTGEAEINAAATITALTLSPHFDLRSTYFLIAGTAGVNPKVTTIGSVTFARYAVQVTLQYEIDARELPPGFTTGYFPQGSDSPNEYPQDIYGTEVFEVNDRLRSLAVGFARTATLNDSRDAVAYRAKYAHDKIYASAAKKPSIVECDTATSDVYWTGALLSEAFENTMRLFTNGTGVYCTAQQEDNATLEALLRSSLHNLTDFSRIIVMRTASDFDRPYIGGSVIDNLLDENQGYEPALRNIYLAGVKVVEGILKEWTKRFEVGTKPSNYIGDIFASLGGIPDFGTGSTFGGGIAVARKRDVKRRRVRRG</sequence>
<dbReference type="InParanoid" id="W4JQ00"/>
<reference evidence="3 4" key="1">
    <citation type="journal article" date="2012" name="New Phytol.">
        <title>Insight into trade-off between wood decay and parasitism from the genome of a fungal forest pathogen.</title>
        <authorList>
            <person name="Olson A."/>
            <person name="Aerts A."/>
            <person name="Asiegbu F."/>
            <person name="Belbahri L."/>
            <person name="Bouzid O."/>
            <person name="Broberg A."/>
            <person name="Canback B."/>
            <person name="Coutinho P.M."/>
            <person name="Cullen D."/>
            <person name="Dalman K."/>
            <person name="Deflorio G."/>
            <person name="van Diepen L.T."/>
            <person name="Dunand C."/>
            <person name="Duplessis S."/>
            <person name="Durling M."/>
            <person name="Gonthier P."/>
            <person name="Grimwood J."/>
            <person name="Fossdal C.G."/>
            <person name="Hansson D."/>
            <person name="Henrissat B."/>
            <person name="Hietala A."/>
            <person name="Himmelstrand K."/>
            <person name="Hoffmeister D."/>
            <person name="Hogberg N."/>
            <person name="James T.Y."/>
            <person name="Karlsson M."/>
            <person name="Kohler A."/>
            <person name="Kues U."/>
            <person name="Lee Y.H."/>
            <person name="Lin Y.C."/>
            <person name="Lind M."/>
            <person name="Lindquist E."/>
            <person name="Lombard V."/>
            <person name="Lucas S."/>
            <person name="Lunden K."/>
            <person name="Morin E."/>
            <person name="Murat C."/>
            <person name="Park J."/>
            <person name="Raffaello T."/>
            <person name="Rouze P."/>
            <person name="Salamov A."/>
            <person name="Schmutz J."/>
            <person name="Solheim H."/>
            <person name="Stahlberg J."/>
            <person name="Velez H."/>
            <person name="de Vries R.P."/>
            <person name="Wiebenga A."/>
            <person name="Woodward S."/>
            <person name="Yakovlev I."/>
            <person name="Garbelotto M."/>
            <person name="Martin F."/>
            <person name="Grigoriev I.V."/>
            <person name="Stenlid J."/>
        </authorList>
    </citation>
    <scope>NUCLEOTIDE SEQUENCE [LARGE SCALE GENOMIC DNA]</scope>
    <source>
        <strain evidence="3 4">TC 32-1</strain>
    </source>
</reference>
<dbReference type="KEGG" id="hir:HETIRDRAFT_332014"/>
<comment type="similarity">
    <text evidence="1">Belongs to the NUP family.</text>
</comment>
<accession>W4JQ00</accession>
<dbReference type="InterPro" id="IPR009486">
    <property type="entry name" value="Pur_nuclsid_perm"/>
</dbReference>
<dbReference type="Pfam" id="PF06516">
    <property type="entry name" value="NUP"/>
    <property type="match status" value="1"/>
</dbReference>
<name>W4JQ00_HETIT</name>
<feature type="signal peptide" evidence="2">
    <location>
        <begin position="1"/>
        <end position="19"/>
    </location>
</feature>
<dbReference type="PANTHER" id="PTHR38643:SF1">
    <property type="entry name" value="PURINE NUCLEOSIDE PERMEASE C285.05-RELATED"/>
    <property type="match status" value="1"/>
</dbReference>
<keyword evidence="1" id="KW-0813">Transport</keyword>
<keyword evidence="4" id="KW-1185">Reference proteome</keyword>
<dbReference type="OrthoDB" id="2331083at2759"/>
<gene>
    <name evidence="3" type="ORF">HETIRDRAFT_332014</name>
</gene>
<feature type="chain" id="PRO_5004844889" description="Purine nucleoside permease" evidence="2">
    <location>
        <begin position="20"/>
        <end position="403"/>
    </location>
</feature>
<dbReference type="PANTHER" id="PTHR38643">
    <property type="entry name" value="PURINE NUCLEOSIDE PERMEASE C285.05-RELATED"/>
    <property type="match status" value="1"/>
</dbReference>